<keyword evidence="2" id="KW-1185">Reference proteome</keyword>
<dbReference type="EMBL" id="CAJVPJ010000388">
    <property type="protein sequence ID" value="CAG8519316.1"/>
    <property type="molecule type" value="Genomic_DNA"/>
</dbReference>
<proteinExistence type="predicted"/>
<dbReference type="AlphaFoldDB" id="A0A9N9FA95"/>
<name>A0A9N9FA95_9GLOM</name>
<sequence length="307" mass="35660">MSSIERRKFVAQTKMGEFELMLLTSIPVYSPFRERIEFDYKRDASNSRMNVINRKKRYEVVEEGTGTEDAQESAEGYSITENASEYEYVDCFDDYDEEYEEHEYDDIDEDNAEEDDDMADITDEEDRATDMSIEGKHTEYTHAHSPHNKISINGRHDKIEVHYPGNFHGGTEYIEEHFNEQYTLDDVYHPPSVHSRMAFSTSVPKSRYFLSNLTRNLPPCPETIPNISYPLHLHPHGALVYSTITNPQLQNVRISFHPLGHVCVSHGNEGERREFEYFCADGSYYRICKDGSRVFDSGTGESGRHFW</sequence>
<protein>
    <submittedName>
        <fullName evidence="1">3352_t:CDS:1</fullName>
    </submittedName>
</protein>
<accession>A0A9N9FA95</accession>
<comment type="caution">
    <text evidence="1">The sequence shown here is derived from an EMBL/GenBank/DDBJ whole genome shotgun (WGS) entry which is preliminary data.</text>
</comment>
<dbReference type="OrthoDB" id="10352900at2759"/>
<reference evidence="1" key="1">
    <citation type="submission" date="2021-06" db="EMBL/GenBank/DDBJ databases">
        <authorList>
            <person name="Kallberg Y."/>
            <person name="Tangrot J."/>
            <person name="Rosling A."/>
        </authorList>
    </citation>
    <scope>NUCLEOTIDE SEQUENCE</scope>
    <source>
        <strain evidence="1">IA702</strain>
    </source>
</reference>
<gene>
    <name evidence="1" type="ORF">POCULU_LOCUS3486</name>
</gene>
<evidence type="ECO:0000313" key="1">
    <source>
        <dbReference type="EMBL" id="CAG8519316.1"/>
    </source>
</evidence>
<evidence type="ECO:0000313" key="2">
    <source>
        <dbReference type="Proteomes" id="UP000789572"/>
    </source>
</evidence>
<dbReference type="Proteomes" id="UP000789572">
    <property type="component" value="Unassembled WGS sequence"/>
</dbReference>
<organism evidence="1 2">
    <name type="scientific">Paraglomus occultum</name>
    <dbReference type="NCBI Taxonomy" id="144539"/>
    <lineage>
        <taxon>Eukaryota</taxon>
        <taxon>Fungi</taxon>
        <taxon>Fungi incertae sedis</taxon>
        <taxon>Mucoromycota</taxon>
        <taxon>Glomeromycotina</taxon>
        <taxon>Glomeromycetes</taxon>
        <taxon>Paraglomerales</taxon>
        <taxon>Paraglomeraceae</taxon>
        <taxon>Paraglomus</taxon>
    </lineage>
</organism>